<dbReference type="InterPro" id="IPR029044">
    <property type="entry name" value="Nucleotide-diphossugar_trans"/>
</dbReference>
<dbReference type="STRING" id="1817722.A2703_00640"/>
<dbReference type="InterPro" id="IPR001173">
    <property type="entry name" value="Glyco_trans_2-like"/>
</dbReference>
<proteinExistence type="predicted"/>
<dbReference type="PANTHER" id="PTHR43646">
    <property type="entry name" value="GLYCOSYLTRANSFERASE"/>
    <property type="match status" value="1"/>
</dbReference>
<dbReference type="AlphaFoldDB" id="A0A1F5EV58"/>
<gene>
    <name evidence="7" type="ORF">A2703_00640</name>
</gene>
<evidence type="ECO:0000256" key="4">
    <source>
        <dbReference type="ARBA" id="ARBA00022679"/>
    </source>
</evidence>
<dbReference type="SUPFAM" id="SSF53448">
    <property type="entry name" value="Nucleotide-diphospho-sugar transferases"/>
    <property type="match status" value="1"/>
</dbReference>
<dbReference type="Proteomes" id="UP000177979">
    <property type="component" value="Unassembled WGS sequence"/>
</dbReference>
<dbReference type="Pfam" id="PF00535">
    <property type="entry name" value="Glycos_transf_2"/>
    <property type="match status" value="1"/>
</dbReference>
<dbReference type="GO" id="GO:0005886">
    <property type="term" value="C:plasma membrane"/>
    <property type="evidence" value="ECO:0007669"/>
    <property type="project" value="UniProtKB-SubCell"/>
</dbReference>
<evidence type="ECO:0000313" key="8">
    <source>
        <dbReference type="Proteomes" id="UP000177979"/>
    </source>
</evidence>
<keyword evidence="3" id="KW-0328">Glycosyltransferase</keyword>
<keyword evidence="5" id="KW-0472">Membrane</keyword>
<comment type="caution">
    <text evidence="7">The sequence shown here is derived from an EMBL/GenBank/DDBJ whole genome shotgun (WGS) entry which is preliminary data.</text>
</comment>
<dbReference type="EMBL" id="MFAG01000037">
    <property type="protein sequence ID" value="OGD71289.1"/>
    <property type="molecule type" value="Genomic_DNA"/>
</dbReference>
<accession>A0A1F5EV58</accession>
<evidence type="ECO:0000313" key="7">
    <source>
        <dbReference type="EMBL" id="OGD71289.1"/>
    </source>
</evidence>
<sequence>MKFSILIPTLNEEKYIGGLLDSLREQAFRDFEIIVIDAHSDDQTVKVANEYKKYLNIRIINSKIRNIGYQRNLAAKLAATDHLIFFDADVVPEKNFLAKIHQALFDDNFDLASSWLEPISRYLLDKLAFSLYNRIYLESTKHFSPGGSGAFMYVGKKVFRSLHGFDQKIKLGEDFDLIKRATLKKFRYRLFRNPRIRFSVRRLDKEGRFHFFKKIIQSGINYHLRGPEKNNQIKYEFGKF</sequence>
<keyword evidence="4" id="KW-0808">Transferase</keyword>
<evidence type="ECO:0000256" key="3">
    <source>
        <dbReference type="ARBA" id="ARBA00022676"/>
    </source>
</evidence>
<protein>
    <recommendedName>
        <fullName evidence="6">Glycosyltransferase 2-like domain-containing protein</fullName>
    </recommendedName>
</protein>
<evidence type="ECO:0000256" key="2">
    <source>
        <dbReference type="ARBA" id="ARBA00022475"/>
    </source>
</evidence>
<organism evidence="7 8">
    <name type="scientific">Candidatus Collierbacteria bacterium RIFCSPHIGHO2_01_FULL_50_25</name>
    <dbReference type="NCBI Taxonomy" id="1817722"/>
    <lineage>
        <taxon>Bacteria</taxon>
        <taxon>Candidatus Collieribacteriota</taxon>
    </lineage>
</organism>
<comment type="subcellular location">
    <subcellularLocation>
        <location evidence="1">Cell membrane</location>
    </subcellularLocation>
</comment>
<dbReference type="Gene3D" id="3.90.550.10">
    <property type="entry name" value="Spore Coat Polysaccharide Biosynthesis Protein SpsA, Chain A"/>
    <property type="match status" value="1"/>
</dbReference>
<evidence type="ECO:0000256" key="1">
    <source>
        <dbReference type="ARBA" id="ARBA00004236"/>
    </source>
</evidence>
<reference evidence="7 8" key="1">
    <citation type="journal article" date="2016" name="Nat. Commun.">
        <title>Thousands of microbial genomes shed light on interconnected biogeochemical processes in an aquifer system.</title>
        <authorList>
            <person name="Anantharaman K."/>
            <person name="Brown C.T."/>
            <person name="Hug L.A."/>
            <person name="Sharon I."/>
            <person name="Castelle C.J."/>
            <person name="Probst A.J."/>
            <person name="Thomas B.C."/>
            <person name="Singh A."/>
            <person name="Wilkins M.J."/>
            <person name="Karaoz U."/>
            <person name="Brodie E.L."/>
            <person name="Williams K.H."/>
            <person name="Hubbard S.S."/>
            <person name="Banfield J.F."/>
        </authorList>
    </citation>
    <scope>NUCLEOTIDE SEQUENCE [LARGE SCALE GENOMIC DNA]</scope>
</reference>
<dbReference type="GO" id="GO:0016757">
    <property type="term" value="F:glycosyltransferase activity"/>
    <property type="evidence" value="ECO:0007669"/>
    <property type="project" value="UniProtKB-KW"/>
</dbReference>
<evidence type="ECO:0000256" key="5">
    <source>
        <dbReference type="ARBA" id="ARBA00023136"/>
    </source>
</evidence>
<name>A0A1F5EV58_9BACT</name>
<keyword evidence="2" id="KW-1003">Cell membrane</keyword>
<feature type="domain" description="Glycosyltransferase 2-like" evidence="6">
    <location>
        <begin position="4"/>
        <end position="115"/>
    </location>
</feature>
<dbReference type="PANTHER" id="PTHR43646:SF2">
    <property type="entry name" value="GLYCOSYLTRANSFERASE 2-LIKE DOMAIN-CONTAINING PROTEIN"/>
    <property type="match status" value="1"/>
</dbReference>
<evidence type="ECO:0000259" key="6">
    <source>
        <dbReference type="Pfam" id="PF00535"/>
    </source>
</evidence>